<name>E0QS05_9ACTO</name>
<dbReference type="EMBL" id="AEET01000033">
    <property type="protein sequence ID" value="EFM45863.1"/>
    <property type="molecule type" value="Genomic_DNA"/>
</dbReference>
<evidence type="ECO:0000313" key="1">
    <source>
        <dbReference type="EMBL" id="EFM45863.1"/>
    </source>
</evidence>
<dbReference type="AlphaFoldDB" id="E0QS05"/>
<gene>
    <name evidence="1" type="ORF">HMPREF0580_1670</name>
</gene>
<organism evidence="1 2">
    <name type="scientific">Mobiluncus mulieris ATCC 35239</name>
    <dbReference type="NCBI Taxonomy" id="871571"/>
    <lineage>
        <taxon>Bacteria</taxon>
        <taxon>Bacillati</taxon>
        <taxon>Actinomycetota</taxon>
        <taxon>Actinomycetes</taxon>
        <taxon>Actinomycetales</taxon>
        <taxon>Actinomycetaceae</taxon>
        <taxon>Mobiluncus</taxon>
    </lineage>
</organism>
<sequence>MSAGGVTPKFRGTNNMKYAGNLQFTPICSIAMGVGINNASQRLWLW</sequence>
<evidence type="ECO:0000313" key="2">
    <source>
        <dbReference type="Proteomes" id="UP000003045"/>
    </source>
</evidence>
<accession>E0QS05</accession>
<protein>
    <submittedName>
        <fullName evidence="1">Uncharacterized protein</fullName>
    </submittedName>
</protein>
<keyword evidence="2" id="KW-1185">Reference proteome</keyword>
<proteinExistence type="predicted"/>
<dbReference type="STRING" id="871571.HMPREF0580_1670"/>
<comment type="caution">
    <text evidence="1">The sequence shown here is derived from an EMBL/GenBank/DDBJ whole genome shotgun (WGS) entry which is preliminary data.</text>
</comment>
<dbReference type="Proteomes" id="UP000003045">
    <property type="component" value="Unassembled WGS sequence"/>
</dbReference>
<dbReference type="HOGENOM" id="CLU_3185923_0_0_11"/>
<reference evidence="1" key="1">
    <citation type="submission" date="2010-08" db="EMBL/GenBank/DDBJ databases">
        <authorList>
            <person name="Muzny D."/>
            <person name="Qin X."/>
            <person name="Deng J."/>
            <person name="Jiang H."/>
            <person name="Liu Y."/>
            <person name="Qu J."/>
            <person name="Song X.-Z."/>
            <person name="Zhang L."/>
            <person name="Thornton R."/>
            <person name="Coyle M."/>
            <person name="Francisco L."/>
            <person name="Jackson L."/>
            <person name="Javaid M."/>
            <person name="Korchina V."/>
            <person name="Kovar C."/>
            <person name="Mata R."/>
            <person name="Mathew T."/>
            <person name="Ngo R."/>
            <person name="Nguyen L."/>
            <person name="Nguyen N."/>
            <person name="Okwuonu G."/>
            <person name="Ongeri F."/>
            <person name="Pham C."/>
            <person name="Simmons D."/>
            <person name="Wilczek-Boney K."/>
            <person name="Hale W."/>
            <person name="Jakkamsetti A."/>
            <person name="Pham P."/>
            <person name="Ruth R."/>
            <person name="San Lucas F."/>
            <person name="Warren J."/>
            <person name="Zhang J."/>
            <person name="Zhao Z."/>
            <person name="Zhou C."/>
            <person name="Zhu D."/>
            <person name="Lee S."/>
            <person name="Bess C."/>
            <person name="Blankenburg K."/>
            <person name="Forbes L."/>
            <person name="Fu Q."/>
            <person name="Gubbala S."/>
            <person name="Hirani K."/>
            <person name="Jayaseelan J.C."/>
            <person name="Lara F."/>
            <person name="Munidasa M."/>
            <person name="Palculict T."/>
            <person name="Patil S."/>
            <person name="Pu L.-L."/>
            <person name="Saada N."/>
            <person name="Tang L."/>
            <person name="Weissenberger G."/>
            <person name="Zhu Y."/>
            <person name="Hemphill L."/>
            <person name="Shang Y."/>
            <person name="Youmans B."/>
            <person name="Ayvaz T."/>
            <person name="Ross M."/>
            <person name="Santibanez J."/>
            <person name="Aqrawi P."/>
            <person name="Gross S."/>
            <person name="Joshi V."/>
            <person name="Fowler G."/>
            <person name="Nazareth L."/>
            <person name="Reid J."/>
            <person name="Worley K."/>
            <person name="Petrosino J."/>
            <person name="Highlander S."/>
            <person name="Gibbs R."/>
        </authorList>
    </citation>
    <scope>NUCLEOTIDE SEQUENCE [LARGE SCALE GENOMIC DNA]</scope>
    <source>
        <strain evidence="1">ATCC 35239</strain>
    </source>
</reference>